<evidence type="ECO:0000259" key="4">
    <source>
        <dbReference type="PROSITE" id="PS50111"/>
    </source>
</evidence>
<organism evidence="5 6">
    <name type="scientific">Methylorubrum zatmanii</name>
    <dbReference type="NCBI Taxonomy" id="29429"/>
    <lineage>
        <taxon>Bacteria</taxon>
        <taxon>Pseudomonadati</taxon>
        <taxon>Pseudomonadota</taxon>
        <taxon>Alphaproteobacteria</taxon>
        <taxon>Hyphomicrobiales</taxon>
        <taxon>Methylobacteriaceae</taxon>
        <taxon>Methylorubrum</taxon>
    </lineage>
</organism>
<dbReference type="SUPFAM" id="SSF58104">
    <property type="entry name" value="Methyl-accepting chemotaxis protein (MCP) signaling domain"/>
    <property type="match status" value="1"/>
</dbReference>
<evidence type="ECO:0000256" key="3">
    <source>
        <dbReference type="PROSITE-ProRule" id="PRU00284"/>
    </source>
</evidence>
<sequence>MLWIFDCVEPWSVVQAAAYASCGGLVVHVLQRNGGETPAQTALPTVMETLQEPAQLADPPAGTAEAAATLGQLAPFFGVTEQQLCSVVSQTETAAGDIIAALQALDAAQARSAACVARTRDGMIGLAESGDTALRALAGTLNAYLVERLEITRTERDAIGGVGEQMRSLDALTAGLEKVGASTRMLALNANIEATRAGIHGAGFQVIARELQSLAQHSQDAVAEARRRVASVQQTIDGVVVAAHDAARTRAEEARIQALMSDLDGIAEITTRTIAGMARTELTEIEALSEQVGAQVSMVFGQIQFQDVVRQQIEAVGESVHLLHSLLDDLRHTLEGREPANPLRPDLLLELARARYVTQIQRRTDAAAVGAQIQAAETSTIELF</sequence>
<name>A0ABW1WQ68_9HYPH</name>
<evidence type="ECO:0000256" key="2">
    <source>
        <dbReference type="ARBA" id="ARBA00029447"/>
    </source>
</evidence>
<dbReference type="Proteomes" id="UP001596237">
    <property type="component" value="Unassembled WGS sequence"/>
</dbReference>
<feature type="domain" description="Methyl-accepting transducer" evidence="4">
    <location>
        <begin position="66"/>
        <end position="307"/>
    </location>
</feature>
<dbReference type="Gene3D" id="1.10.287.950">
    <property type="entry name" value="Methyl-accepting chemotaxis protein"/>
    <property type="match status" value="1"/>
</dbReference>
<reference evidence="6" key="1">
    <citation type="journal article" date="2019" name="Int. J. Syst. Evol. Microbiol.">
        <title>The Global Catalogue of Microorganisms (GCM) 10K type strain sequencing project: providing services to taxonomists for standard genome sequencing and annotation.</title>
        <authorList>
            <consortium name="The Broad Institute Genomics Platform"/>
            <consortium name="The Broad Institute Genome Sequencing Center for Infectious Disease"/>
            <person name="Wu L."/>
            <person name="Ma J."/>
        </authorList>
    </citation>
    <scope>NUCLEOTIDE SEQUENCE [LARGE SCALE GENOMIC DNA]</scope>
    <source>
        <strain evidence="6">CCUG 36916</strain>
    </source>
</reference>
<dbReference type="InterPro" id="IPR004089">
    <property type="entry name" value="MCPsignal_dom"/>
</dbReference>
<dbReference type="PROSITE" id="PS50111">
    <property type="entry name" value="CHEMOTAXIS_TRANSDUC_2"/>
    <property type="match status" value="1"/>
</dbReference>
<dbReference type="Pfam" id="PF00015">
    <property type="entry name" value="MCPsignal"/>
    <property type="match status" value="1"/>
</dbReference>
<dbReference type="RefSeq" id="WP_192283731.1">
    <property type="nucleotide sequence ID" value="NZ_JBHSTT010000044.1"/>
</dbReference>
<evidence type="ECO:0000256" key="1">
    <source>
        <dbReference type="ARBA" id="ARBA00023224"/>
    </source>
</evidence>
<accession>A0ABW1WQ68</accession>
<proteinExistence type="inferred from homology"/>
<evidence type="ECO:0000313" key="5">
    <source>
        <dbReference type="EMBL" id="MFC6390503.1"/>
    </source>
</evidence>
<comment type="caution">
    <text evidence="5">The sequence shown here is derived from an EMBL/GenBank/DDBJ whole genome shotgun (WGS) entry which is preliminary data.</text>
</comment>
<dbReference type="PANTHER" id="PTHR32089">
    <property type="entry name" value="METHYL-ACCEPTING CHEMOTAXIS PROTEIN MCPB"/>
    <property type="match status" value="1"/>
</dbReference>
<comment type="similarity">
    <text evidence="2">Belongs to the methyl-accepting chemotaxis (MCP) protein family.</text>
</comment>
<gene>
    <name evidence="5" type="ORF">ACFQDP_14340</name>
</gene>
<keyword evidence="1 3" id="KW-0807">Transducer</keyword>
<keyword evidence="6" id="KW-1185">Reference proteome</keyword>
<evidence type="ECO:0000313" key="6">
    <source>
        <dbReference type="Proteomes" id="UP001596237"/>
    </source>
</evidence>
<dbReference type="EMBL" id="JBHSTT010000044">
    <property type="protein sequence ID" value="MFC6390503.1"/>
    <property type="molecule type" value="Genomic_DNA"/>
</dbReference>
<dbReference type="PANTHER" id="PTHR32089:SF120">
    <property type="entry name" value="METHYL-ACCEPTING CHEMOTAXIS PROTEIN TLPQ"/>
    <property type="match status" value="1"/>
</dbReference>
<protein>
    <submittedName>
        <fullName evidence="5">Methyl-accepting chemotaxis protein</fullName>
    </submittedName>
</protein>